<reference evidence="2" key="1">
    <citation type="submission" date="2023-06" db="EMBL/GenBank/DDBJ databases">
        <title>Robiginitalea aurantiacus sp. nov. and Algoriphagus sediminis sp. nov., isolated from coastal sediment.</title>
        <authorList>
            <person name="Zhou Z.Y."/>
            <person name="An J."/>
            <person name="Jia Y.W."/>
            <person name="Du Z.J."/>
        </authorList>
    </citation>
    <scope>NUCLEOTIDE SEQUENCE</scope>
    <source>
        <strain evidence="2">M39</strain>
    </source>
</reference>
<sequence>MELSSEVKEYLDRSVLCWLATASAENVPNVSPKEIFTYFGRDKIIVANIASPQTVRNIGENAKVCVSFIDILVQKGFQVTGKAKITDKADSEFSEMEKILTGMTGGNFPFATITQITVEKVKPIIAPRYMLFPETTEKAQIESAKKTYGL</sequence>
<protein>
    <submittedName>
        <fullName evidence="2">Pyridoxamine 5'-phosphate oxidase family protein</fullName>
    </submittedName>
</protein>
<dbReference type="Gene3D" id="2.30.110.10">
    <property type="entry name" value="Electron Transport, Fmn-binding Protein, Chain A"/>
    <property type="match status" value="1"/>
</dbReference>
<evidence type="ECO:0000313" key="3">
    <source>
        <dbReference type="Proteomes" id="UP001174839"/>
    </source>
</evidence>
<dbReference type="InterPro" id="IPR011576">
    <property type="entry name" value="Pyridox_Oxase_N"/>
</dbReference>
<keyword evidence="3" id="KW-1185">Reference proteome</keyword>
<dbReference type="Proteomes" id="UP001174839">
    <property type="component" value="Unassembled WGS sequence"/>
</dbReference>
<organism evidence="2 3">
    <name type="scientific">Robiginitalea aurantiaca</name>
    <dbReference type="NCBI Taxonomy" id="3056915"/>
    <lineage>
        <taxon>Bacteria</taxon>
        <taxon>Pseudomonadati</taxon>
        <taxon>Bacteroidota</taxon>
        <taxon>Flavobacteriia</taxon>
        <taxon>Flavobacteriales</taxon>
        <taxon>Flavobacteriaceae</taxon>
        <taxon>Robiginitalea</taxon>
    </lineage>
</organism>
<comment type="caution">
    <text evidence="2">The sequence shown here is derived from an EMBL/GenBank/DDBJ whole genome shotgun (WGS) entry which is preliminary data.</text>
</comment>
<dbReference type="InterPro" id="IPR012349">
    <property type="entry name" value="Split_barrel_FMN-bd"/>
</dbReference>
<name>A0ABT7WDJ1_9FLAO</name>
<dbReference type="SUPFAM" id="SSF50475">
    <property type="entry name" value="FMN-binding split barrel"/>
    <property type="match status" value="1"/>
</dbReference>
<dbReference type="PANTHER" id="PTHR40660:SF1">
    <property type="entry name" value="5'-PHOSPHATE OXIDASE PUTATIVE DOMAIN-CONTAINING PROTEIN-RELATED"/>
    <property type="match status" value="1"/>
</dbReference>
<proteinExistence type="predicted"/>
<dbReference type="RefSeq" id="WP_289724349.1">
    <property type="nucleotide sequence ID" value="NZ_JAUDUY010000002.1"/>
</dbReference>
<dbReference type="EMBL" id="JAUDUY010000002">
    <property type="protein sequence ID" value="MDM9630989.1"/>
    <property type="molecule type" value="Genomic_DNA"/>
</dbReference>
<feature type="domain" description="Pyridoxamine 5'-phosphate oxidase N-terminal" evidence="1">
    <location>
        <begin position="5"/>
        <end position="121"/>
    </location>
</feature>
<dbReference type="Pfam" id="PF01243">
    <property type="entry name" value="PNPOx_N"/>
    <property type="match status" value="1"/>
</dbReference>
<evidence type="ECO:0000313" key="2">
    <source>
        <dbReference type="EMBL" id="MDM9630989.1"/>
    </source>
</evidence>
<accession>A0ABT7WDJ1</accession>
<evidence type="ECO:0000259" key="1">
    <source>
        <dbReference type="Pfam" id="PF01243"/>
    </source>
</evidence>
<gene>
    <name evidence="2" type="ORF">QU605_05890</name>
</gene>
<dbReference type="PANTHER" id="PTHR40660">
    <property type="entry name" value="5'-PHOSPHATE OXIDASE PUTATIVE DOMAIN-CONTAINING PROTEIN-RELATED"/>
    <property type="match status" value="1"/>
</dbReference>